<organism evidence="2 3">
    <name type="scientific">Solanum stoloniferum</name>
    <dbReference type="NCBI Taxonomy" id="62892"/>
    <lineage>
        <taxon>Eukaryota</taxon>
        <taxon>Viridiplantae</taxon>
        <taxon>Streptophyta</taxon>
        <taxon>Embryophyta</taxon>
        <taxon>Tracheophyta</taxon>
        <taxon>Spermatophyta</taxon>
        <taxon>Magnoliopsida</taxon>
        <taxon>eudicotyledons</taxon>
        <taxon>Gunneridae</taxon>
        <taxon>Pentapetalae</taxon>
        <taxon>asterids</taxon>
        <taxon>lamiids</taxon>
        <taxon>Solanales</taxon>
        <taxon>Solanaceae</taxon>
        <taxon>Solanoideae</taxon>
        <taxon>Solaneae</taxon>
        <taxon>Solanum</taxon>
    </lineage>
</organism>
<dbReference type="Proteomes" id="UP001627284">
    <property type="component" value="Unassembled WGS sequence"/>
</dbReference>
<reference evidence="2 3" key="1">
    <citation type="submission" date="2024-05" db="EMBL/GenBank/DDBJ databases">
        <title>De novo assembly of an allotetraploid wild potato.</title>
        <authorList>
            <person name="Hosaka A.J."/>
        </authorList>
    </citation>
    <scope>NUCLEOTIDE SEQUENCE [LARGE SCALE GENOMIC DNA]</scope>
    <source>
        <tissue evidence="2">Young leaves</tissue>
    </source>
</reference>
<sequence length="114" mass="12465">VKNKKNEVKSLCAMGVVSKAGDWAFKAFSAGLGVATIFFAATFSANVYRGLSWHNRQSITNYWSTKAVARMVPWGCTSCFNSMLGLGATALCDFKHELLTCTPFSLNKCRKSIP</sequence>
<keyword evidence="1" id="KW-0472">Membrane</keyword>
<proteinExistence type="predicted"/>
<evidence type="ECO:0000256" key="1">
    <source>
        <dbReference type="SAM" id="Phobius"/>
    </source>
</evidence>
<name>A0ABD2V0K9_9SOLN</name>
<dbReference type="PANTHER" id="PTHR38525">
    <property type="entry name" value="OS03G0824500 PROTEIN"/>
    <property type="match status" value="1"/>
</dbReference>
<dbReference type="AlphaFoldDB" id="A0ABD2V0K9"/>
<keyword evidence="1" id="KW-1133">Transmembrane helix</keyword>
<comment type="caution">
    <text evidence="2">The sequence shown here is derived from an EMBL/GenBank/DDBJ whole genome shotgun (WGS) entry which is preliminary data.</text>
</comment>
<keyword evidence="3" id="KW-1185">Reference proteome</keyword>
<evidence type="ECO:0000313" key="3">
    <source>
        <dbReference type="Proteomes" id="UP001627284"/>
    </source>
</evidence>
<gene>
    <name evidence="2" type="ORF">AABB24_006256</name>
</gene>
<dbReference type="PANTHER" id="PTHR38525:SF2">
    <property type="match status" value="1"/>
</dbReference>
<dbReference type="EMBL" id="JBJKTR010000003">
    <property type="protein sequence ID" value="KAL3374675.1"/>
    <property type="molecule type" value="Genomic_DNA"/>
</dbReference>
<feature type="non-terminal residue" evidence="2">
    <location>
        <position position="1"/>
    </location>
</feature>
<evidence type="ECO:0000313" key="2">
    <source>
        <dbReference type="EMBL" id="KAL3374675.1"/>
    </source>
</evidence>
<accession>A0ABD2V0K9</accession>
<keyword evidence="1" id="KW-0812">Transmembrane</keyword>
<protein>
    <recommendedName>
        <fullName evidence="4">CASP-like protein</fullName>
    </recommendedName>
</protein>
<evidence type="ECO:0008006" key="4">
    <source>
        <dbReference type="Google" id="ProtNLM"/>
    </source>
</evidence>
<feature type="transmembrane region" description="Helical" evidence="1">
    <location>
        <begin position="23"/>
        <end position="48"/>
    </location>
</feature>